<evidence type="ECO:0000256" key="5">
    <source>
        <dbReference type="ARBA" id="ARBA00023136"/>
    </source>
</evidence>
<feature type="non-terminal residue" evidence="7">
    <location>
        <position position="1"/>
    </location>
</feature>
<accession>A0ABQ6N8X1</accession>
<proteinExistence type="predicted"/>
<gene>
    <name evidence="7" type="ORF">TeGR_g14390</name>
</gene>
<protein>
    <submittedName>
        <fullName evidence="7">Uncharacterized protein</fullName>
    </submittedName>
</protein>
<dbReference type="Gene3D" id="1.20.1250.20">
    <property type="entry name" value="MFS general substrate transporter like domains"/>
    <property type="match status" value="1"/>
</dbReference>
<evidence type="ECO:0000256" key="1">
    <source>
        <dbReference type="ARBA" id="ARBA00004141"/>
    </source>
</evidence>
<evidence type="ECO:0000256" key="3">
    <source>
        <dbReference type="ARBA" id="ARBA00022692"/>
    </source>
</evidence>
<keyword evidence="3 6" id="KW-0812">Transmembrane</keyword>
<evidence type="ECO:0000313" key="8">
    <source>
        <dbReference type="Proteomes" id="UP001165060"/>
    </source>
</evidence>
<evidence type="ECO:0000256" key="6">
    <source>
        <dbReference type="SAM" id="Phobius"/>
    </source>
</evidence>
<reference evidence="7 8" key="1">
    <citation type="journal article" date="2023" name="Commun. Biol.">
        <title>Genome analysis of Parmales, the sister group of diatoms, reveals the evolutionary specialization of diatoms from phago-mixotrophs to photoautotrophs.</title>
        <authorList>
            <person name="Ban H."/>
            <person name="Sato S."/>
            <person name="Yoshikawa S."/>
            <person name="Yamada K."/>
            <person name="Nakamura Y."/>
            <person name="Ichinomiya M."/>
            <person name="Sato N."/>
            <person name="Blanc-Mathieu R."/>
            <person name="Endo H."/>
            <person name="Kuwata A."/>
            <person name="Ogata H."/>
        </authorList>
    </citation>
    <scope>NUCLEOTIDE SEQUENCE [LARGE SCALE GENOMIC DNA]</scope>
</reference>
<dbReference type="SUPFAM" id="SSF103473">
    <property type="entry name" value="MFS general substrate transporter"/>
    <property type="match status" value="1"/>
</dbReference>
<keyword evidence="8" id="KW-1185">Reference proteome</keyword>
<comment type="caution">
    <text evidence="7">The sequence shown here is derived from an EMBL/GenBank/DDBJ whole genome shotgun (WGS) entry which is preliminary data.</text>
</comment>
<dbReference type="Proteomes" id="UP001165060">
    <property type="component" value="Unassembled WGS sequence"/>
</dbReference>
<evidence type="ECO:0000256" key="2">
    <source>
        <dbReference type="ARBA" id="ARBA00022448"/>
    </source>
</evidence>
<sequence>PPPPLAPRYGSKFEAISSDAYLSMVGGLGSLANGLGRTQWGLFQDMVGFKKLFTLLTAMQGATMLLYKYTTDSKLLFEAATMVLFLCLGGNFAMAPGTCAKLFGAELGPKVFAILFTAFGTAAIGGAKVNKLLLGTHGFDGIFKAMAASSVLAGVTVNTMLKEDV</sequence>
<dbReference type="InterPro" id="IPR036259">
    <property type="entry name" value="MFS_trans_sf"/>
</dbReference>
<comment type="subcellular location">
    <subcellularLocation>
        <location evidence="1">Membrane</location>
        <topology evidence="1">Multi-pass membrane protein</topology>
    </subcellularLocation>
</comment>
<keyword evidence="2" id="KW-0813">Transport</keyword>
<evidence type="ECO:0000256" key="4">
    <source>
        <dbReference type="ARBA" id="ARBA00022989"/>
    </source>
</evidence>
<dbReference type="PANTHER" id="PTHR43385:SF1">
    <property type="entry name" value="RIBOFLAVIN TRANSPORTER RIBJ"/>
    <property type="match status" value="1"/>
</dbReference>
<dbReference type="PANTHER" id="PTHR43385">
    <property type="entry name" value="RIBOFLAVIN TRANSPORTER RIBJ"/>
    <property type="match status" value="1"/>
</dbReference>
<dbReference type="EMBL" id="BRYB01002332">
    <property type="protein sequence ID" value="GMI43180.1"/>
    <property type="molecule type" value="Genomic_DNA"/>
</dbReference>
<keyword evidence="4 6" id="KW-1133">Transmembrane helix</keyword>
<name>A0ABQ6N8X1_9STRA</name>
<dbReference type="InterPro" id="IPR052983">
    <property type="entry name" value="MFS_Riboflavin_Transporter"/>
</dbReference>
<organism evidence="7 8">
    <name type="scientific">Tetraparma gracilis</name>
    <dbReference type="NCBI Taxonomy" id="2962635"/>
    <lineage>
        <taxon>Eukaryota</taxon>
        <taxon>Sar</taxon>
        <taxon>Stramenopiles</taxon>
        <taxon>Ochrophyta</taxon>
        <taxon>Bolidophyceae</taxon>
        <taxon>Parmales</taxon>
        <taxon>Triparmaceae</taxon>
        <taxon>Tetraparma</taxon>
    </lineage>
</organism>
<keyword evidence="5 6" id="KW-0472">Membrane</keyword>
<feature type="transmembrane region" description="Helical" evidence="6">
    <location>
        <begin position="75"/>
        <end position="95"/>
    </location>
</feature>
<evidence type="ECO:0000313" key="7">
    <source>
        <dbReference type="EMBL" id="GMI43180.1"/>
    </source>
</evidence>
<feature type="transmembrane region" description="Helical" evidence="6">
    <location>
        <begin position="107"/>
        <end position="129"/>
    </location>
</feature>
<feature type="transmembrane region" description="Helical" evidence="6">
    <location>
        <begin position="20"/>
        <end position="40"/>
    </location>
</feature>